<accession>A0A135HZV1</accession>
<evidence type="ECO:0000313" key="1">
    <source>
        <dbReference type="EMBL" id="KXF78705.1"/>
    </source>
</evidence>
<reference evidence="1 2" key="1">
    <citation type="submission" date="2015-11" db="EMBL/GenBank/DDBJ databases">
        <title>Draft genome sequence of Paramesorhizobium deserti A-3-E, a strain highly resistant to diverse beta-lactam antibiotics.</title>
        <authorList>
            <person name="Lv R."/>
            <person name="Yang X."/>
            <person name="Fang N."/>
            <person name="Guo J."/>
            <person name="Luo X."/>
            <person name="Peng F."/>
            <person name="Yang R."/>
            <person name="Cui Y."/>
            <person name="Fang C."/>
            <person name="Song Y."/>
        </authorList>
    </citation>
    <scope>NUCLEOTIDE SEQUENCE [LARGE SCALE GENOMIC DNA]</scope>
    <source>
        <strain evidence="1 2">A-3-E</strain>
    </source>
</reference>
<organism evidence="1 2">
    <name type="scientific">Paramesorhizobium deserti</name>
    <dbReference type="NCBI Taxonomy" id="1494590"/>
    <lineage>
        <taxon>Bacteria</taxon>
        <taxon>Pseudomonadati</taxon>
        <taxon>Pseudomonadota</taxon>
        <taxon>Alphaproteobacteria</taxon>
        <taxon>Hyphomicrobiales</taxon>
        <taxon>Phyllobacteriaceae</taxon>
        <taxon>Paramesorhizobium</taxon>
    </lineage>
</organism>
<evidence type="ECO:0000313" key="2">
    <source>
        <dbReference type="Proteomes" id="UP000070107"/>
    </source>
</evidence>
<dbReference type="AlphaFoldDB" id="A0A135HZV1"/>
<proteinExistence type="predicted"/>
<keyword evidence="2" id="KW-1185">Reference proteome</keyword>
<dbReference type="Proteomes" id="UP000070107">
    <property type="component" value="Unassembled WGS sequence"/>
</dbReference>
<gene>
    <name evidence="1" type="ORF">ATN84_02695</name>
</gene>
<protein>
    <submittedName>
        <fullName evidence="1">Uncharacterized protein</fullName>
    </submittedName>
</protein>
<dbReference type="EMBL" id="LNTU01000001">
    <property type="protein sequence ID" value="KXF78705.1"/>
    <property type="molecule type" value="Genomic_DNA"/>
</dbReference>
<sequence>MPPFQIVEVCMPEKENHWNVDTVSPPQIDGGPADLLADERKQVLGFRFVYGLAPQEPVVQICLQDRNSKSQTFHISLPDAMYLLGALQHVQQETEAEIPSEPPVLAE</sequence>
<name>A0A135HZV1_9HYPH</name>
<comment type="caution">
    <text evidence="1">The sequence shown here is derived from an EMBL/GenBank/DDBJ whole genome shotgun (WGS) entry which is preliminary data.</text>
</comment>